<keyword evidence="3" id="KW-1185">Reference proteome</keyword>
<dbReference type="InterPro" id="IPR036887">
    <property type="entry name" value="HTH_APSES_sf"/>
</dbReference>
<accession>A0A4Z0P0P7</accession>
<evidence type="ECO:0000259" key="1">
    <source>
        <dbReference type="PROSITE" id="PS51301"/>
    </source>
</evidence>
<evidence type="ECO:0000313" key="2">
    <source>
        <dbReference type="EMBL" id="TGE03333.1"/>
    </source>
</evidence>
<dbReference type="PROSITE" id="PS51301">
    <property type="entry name" value="KILA_N"/>
    <property type="match status" value="1"/>
</dbReference>
<proteinExistence type="predicted"/>
<dbReference type="Proteomes" id="UP000298337">
    <property type="component" value="Unassembled WGS sequence"/>
</dbReference>
<dbReference type="RefSeq" id="WP_135437097.1">
    <property type="nucleotide sequence ID" value="NZ_SRLA01000009.1"/>
</dbReference>
<evidence type="ECO:0000313" key="3">
    <source>
        <dbReference type="Proteomes" id="UP000298337"/>
    </source>
</evidence>
<protein>
    <submittedName>
        <fullName evidence="2">KilA-N domain-containing protein</fullName>
    </submittedName>
</protein>
<organism evidence="2 3">
    <name type="scientific">Hymenobacter fodinae</name>
    <dbReference type="NCBI Taxonomy" id="2510796"/>
    <lineage>
        <taxon>Bacteria</taxon>
        <taxon>Pseudomonadati</taxon>
        <taxon>Bacteroidota</taxon>
        <taxon>Cytophagia</taxon>
        <taxon>Cytophagales</taxon>
        <taxon>Hymenobacteraceae</taxon>
        <taxon>Hymenobacter</taxon>
    </lineage>
</organism>
<dbReference type="InterPro" id="IPR017880">
    <property type="entry name" value="KilA_N"/>
</dbReference>
<dbReference type="GO" id="GO:0003677">
    <property type="term" value="F:DNA binding"/>
    <property type="evidence" value="ECO:0007669"/>
    <property type="project" value="InterPro"/>
</dbReference>
<reference evidence="2 3" key="1">
    <citation type="submission" date="2019-04" db="EMBL/GenBank/DDBJ databases">
        <authorList>
            <person name="Feng G."/>
            <person name="Zhang J."/>
            <person name="Zhu H."/>
        </authorList>
    </citation>
    <scope>NUCLEOTIDE SEQUENCE [LARGE SCALE GENOMIC DNA]</scope>
    <source>
        <strain evidence="2 3">92R-1</strain>
    </source>
</reference>
<comment type="caution">
    <text evidence="2">The sequence shown here is derived from an EMBL/GenBank/DDBJ whole genome shotgun (WGS) entry which is preliminary data.</text>
</comment>
<dbReference type="Pfam" id="PF04383">
    <property type="entry name" value="KilA-N"/>
    <property type="match status" value="1"/>
</dbReference>
<dbReference type="EMBL" id="SRLA01000009">
    <property type="protein sequence ID" value="TGE03333.1"/>
    <property type="molecule type" value="Genomic_DNA"/>
</dbReference>
<dbReference type="SUPFAM" id="SSF54616">
    <property type="entry name" value="DNA-binding domain of Mlu1-box binding protein MBP1"/>
    <property type="match status" value="1"/>
</dbReference>
<dbReference type="InterPro" id="IPR018004">
    <property type="entry name" value="KilA/APSES_HTH"/>
</dbReference>
<feature type="domain" description="KilA-N" evidence="1">
    <location>
        <begin position="2"/>
        <end position="109"/>
    </location>
</feature>
<dbReference type="OrthoDB" id="9814400at2"/>
<gene>
    <name evidence="2" type="ORF">EU556_25800</name>
</gene>
<name>A0A4Z0P0P7_9BACT</name>
<dbReference type="AlphaFoldDB" id="A0A4Z0P0P7"/>
<sequence length="260" mass="28889">MSTAPIPFAFNGVIIRRDESGRVSLTDLWKAAQSPKKKKPAEWLARESTQELLEMAQSLITPKMGQLELVGSQAGRYGGTYAQQTLALSYAKWLSPELHLAVNQVFFERQAEEKSPDKILDRAEAAYRRRGFTDAQIRARFLGKATRGRLVSVLARHGVRGASGYRNCTNATYKPLWGGEAADIRQKKNLPQKANPREHMSEKELVGLHLAELLAAESIERVQARGNEQCAAECRRAAQSVARMIVSHEQDGKPGLPDPQ</sequence>
<dbReference type="SMART" id="SM01252">
    <property type="entry name" value="KilA-N"/>
    <property type="match status" value="1"/>
</dbReference>